<organism evidence="11 12">
    <name type="scientific">Georgfuchsia toluolica</name>
    <dbReference type="NCBI Taxonomy" id="424218"/>
    <lineage>
        <taxon>Bacteria</taxon>
        <taxon>Pseudomonadati</taxon>
        <taxon>Pseudomonadota</taxon>
        <taxon>Betaproteobacteria</taxon>
        <taxon>Nitrosomonadales</taxon>
        <taxon>Sterolibacteriaceae</taxon>
        <taxon>Georgfuchsia</taxon>
    </lineage>
</organism>
<dbReference type="AlphaFoldDB" id="A0A916J2B1"/>
<dbReference type="FunFam" id="3.40.50.300:FF:000356">
    <property type="entry name" value="DNA repair protein RecN"/>
    <property type="match status" value="1"/>
</dbReference>
<dbReference type="InterPro" id="IPR027417">
    <property type="entry name" value="P-loop_NTPase"/>
</dbReference>
<keyword evidence="6" id="KW-0067">ATP-binding</keyword>
<sequence>MGRQCAPSAYALRPLDYLGSATISPMLRHLTIRDFVIVDRLELDFEGGFGALTGETGAGKSILIDALLLALGERADAGVVRAGCERAEVSAEFDLADGSSLTNWLHENDFDAGGGCLLRRVVDAGGRSRAYINGAAATVMQLKTAAEWLADIHGQHAHQSLMRSEAQRRLIDAQAGLSGLANDVAKAYRNWQKIRDARENAESDAEASAKEREMLEWQVRELETLGFDAQQWQDDNQEHRRLAHAAGLIEGSAAAVAMLDGDEQSALLVVDAALNRVRDLIDIDAALKEPADLIQGARIQLDEAVHALNRYRDRLELDPQRLTELEARLQAVMALARKHRVQPEALGEMQASLNERLQDLRLASDPTALAEHEAAAKNEFDALAKKLSAGRRRTASDLSKRVSEVMQHLAMAGGSFDIALEPVKEPAGYGLETIEFRVSANTGQPLRPLAKVASGGELSRIGLAIQVIASQSAQVPTLIFDEVDAGIGGGVAEIVGRMLKQLGKERQVLCVTHLPQVAAQADWQWSVAKETVQDSTLSRLTALDTAARIEELARMLGGVKVTETTRQHAREMLAIRKEK</sequence>
<comment type="function">
    <text evidence="1 9">May be involved in recombinational repair of damaged DNA.</text>
</comment>
<evidence type="ECO:0000256" key="8">
    <source>
        <dbReference type="ARBA" id="ARBA00033408"/>
    </source>
</evidence>
<evidence type="ECO:0000313" key="12">
    <source>
        <dbReference type="Proteomes" id="UP000742786"/>
    </source>
</evidence>
<dbReference type="PIRSF" id="PIRSF003128">
    <property type="entry name" value="RecN"/>
    <property type="match status" value="1"/>
</dbReference>
<dbReference type="FunFam" id="3.40.50.300:FF:000319">
    <property type="entry name" value="DNA repair protein RecN"/>
    <property type="match status" value="1"/>
</dbReference>
<accession>A0A916J2B1</accession>
<keyword evidence="5 9" id="KW-0227">DNA damage</keyword>
<dbReference type="Proteomes" id="UP000742786">
    <property type="component" value="Unassembled WGS sequence"/>
</dbReference>
<dbReference type="GO" id="GO:0009432">
    <property type="term" value="P:SOS response"/>
    <property type="evidence" value="ECO:0007669"/>
    <property type="project" value="UniProtKB-ARBA"/>
</dbReference>
<dbReference type="EMBL" id="CAJQUM010000001">
    <property type="protein sequence ID" value="CAG4883384.1"/>
    <property type="molecule type" value="Genomic_DNA"/>
</dbReference>
<keyword evidence="4" id="KW-0547">Nucleotide-binding</keyword>
<evidence type="ECO:0000256" key="3">
    <source>
        <dbReference type="ARBA" id="ARBA00021315"/>
    </source>
</evidence>
<reference evidence="11" key="1">
    <citation type="submission" date="2021-04" db="EMBL/GenBank/DDBJ databases">
        <authorList>
            <person name="Hornung B."/>
        </authorList>
    </citation>
    <scope>NUCLEOTIDE SEQUENCE</scope>
    <source>
        <strain evidence="11">G5G6</strain>
    </source>
</reference>
<evidence type="ECO:0000256" key="4">
    <source>
        <dbReference type="ARBA" id="ARBA00022741"/>
    </source>
</evidence>
<feature type="domain" description="AAA+ ATPase" evidence="10">
    <location>
        <begin position="46"/>
        <end position="556"/>
    </location>
</feature>
<dbReference type="GO" id="GO:0043590">
    <property type="term" value="C:bacterial nucleoid"/>
    <property type="evidence" value="ECO:0007669"/>
    <property type="project" value="TreeGrafter"/>
</dbReference>
<dbReference type="CDD" id="cd03241">
    <property type="entry name" value="ABC_RecN"/>
    <property type="match status" value="2"/>
</dbReference>
<keyword evidence="7 9" id="KW-0234">DNA repair</keyword>
<dbReference type="GO" id="GO:0005524">
    <property type="term" value="F:ATP binding"/>
    <property type="evidence" value="ECO:0007669"/>
    <property type="project" value="UniProtKB-KW"/>
</dbReference>
<dbReference type="GO" id="GO:0006310">
    <property type="term" value="P:DNA recombination"/>
    <property type="evidence" value="ECO:0007669"/>
    <property type="project" value="InterPro"/>
</dbReference>
<protein>
    <recommendedName>
        <fullName evidence="3 9">DNA repair protein RecN</fullName>
    </recommendedName>
    <alternativeName>
        <fullName evidence="8 9">Recombination protein N</fullName>
    </alternativeName>
</protein>
<dbReference type="NCBIfam" id="TIGR00634">
    <property type="entry name" value="recN"/>
    <property type="match status" value="1"/>
</dbReference>
<dbReference type="InterPro" id="IPR003593">
    <property type="entry name" value="AAA+_ATPase"/>
</dbReference>
<dbReference type="InterPro" id="IPR003395">
    <property type="entry name" value="RecF/RecN/SMC_N"/>
</dbReference>
<dbReference type="PANTHER" id="PTHR11059">
    <property type="entry name" value="DNA REPAIR PROTEIN RECN"/>
    <property type="match status" value="1"/>
</dbReference>
<evidence type="ECO:0000256" key="2">
    <source>
        <dbReference type="ARBA" id="ARBA00009441"/>
    </source>
</evidence>
<dbReference type="SUPFAM" id="SSF52540">
    <property type="entry name" value="P-loop containing nucleoside triphosphate hydrolases"/>
    <property type="match status" value="1"/>
</dbReference>
<keyword evidence="12" id="KW-1185">Reference proteome</keyword>
<dbReference type="GO" id="GO:0006281">
    <property type="term" value="P:DNA repair"/>
    <property type="evidence" value="ECO:0007669"/>
    <property type="project" value="UniProtKB-KW"/>
</dbReference>
<dbReference type="Gene3D" id="3.40.50.300">
    <property type="entry name" value="P-loop containing nucleotide triphosphate hydrolases"/>
    <property type="match status" value="2"/>
</dbReference>
<evidence type="ECO:0000256" key="1">
    <source>
        <dbReference type="ARBA" id="ARBA00003618"/>
    </source>
</evidence>
<comment type="similarity">
    <text evidence="2 9">Belongs to the RecN family.</text>
</comment>
<evidence type="ECO:0000256" key="7">
    <source>
        <dbReference type="ARBA" id="ARBA00023204"/>
    </source>
</evidence>
<dbReference type="SMART" id="SM00382">
    <property type="entry name" value="AAA"/>
    <property type="match status" value="1"/>
</dbReference>
<dbReference type="NCBIfam" id="NF008121">
    <property type="entry name" value="PRK10869.1"/>
    <property type="match status" value="1"/>
</dbReference>
<comment type="caution">
    <text evidence="11">The sequence shown here is derived from an EMBL/GenBank/DDBJ whole genome shotgun (WGS) entry which is preliminary data.</text>
</comment>
<evidence type="ECO:0000256" key="5">
    <source>
        <dbReference type="ARBA" id="ARBA00022763"/>
    </source>
</evidence>
<dbReference type="PANTHER" id="PTHR11059:SF0">
    <property type="entry name" value="DNA REPAIR PROTEIN RECN"/>
    <property type="match status" value="1"/>
</dbReference>
<gene>
    <name evidence="11" type="primary">recN</name>
    <name evidence="11" type="ORF">GTOL_11266</name>
</gene>
<dbReference type="InterPro" id="IPR004604">
    <property type="entry name" value="DNA_recomb/repair_RecN"/>
</dbReference>
<evidence type="ECO:0000259" key="10">
    <source>
        <dbReference type="SMART" id="SM00382"/>
    </source>
</evidence>
<evidence type="ECO:0000313" key="11">
    <source>
        <dbReference type="EMBL" id="CAG4883384.1"/>
    </source>
</evidence>
<evidence type="ECO:0000256" key="6">
    <source>
        <dbReference type="ARBA" id="ARBA00022840"/>
    </source>
</evidence>
<name>A0A916J2B1_9PROT</name>
<dbReference type="Pfam" id="PF02463">
    <property type="entry name" value="SMC_N"/>
    <property type="match status" value="1"/>
</dbReference>
<proteinExistence type="inferred from homology"/>
<evidence type="ECO:0000256" key="9">
    <source>
        <dbReference type="PIRNR" id="PIRNR003128"/>
    </source>
</evidence>